<accession>A0A5B7DGM1</accession>
<evidence type="ECO:0000256" key="1">
    <source>
        <dbReference type="SAM" id="MobiDB-lite"/>
    </source>
</evidence>
<keyword evidence="3" id="KW-1185">Reference proteome</keyword>
<gene>
    <name evidence="2" type="ORF">E2C01_013170</name>
</gene>
<dbReference type="EMBL" id="VSRR010000849">
    <property type="protein sequence ID" value="MPC20235.1"/>
    <property type="molecule type" value="Genomic_DNA"/>
</dbReference>
<feature type="compositionally biased region" description="Polar residues" evidence="1">
    <location>
        <begin position="131"/>
        <end position="141"/>
    </location>
</feature>
<reference evidence="2 3" key="1">
    <citation type="submission" date="2019-05" db="EMBL/GenBank/DDBJ databases">
        <title>Another draft genome of Portunus trituberculatus and its Hox gene families provides insights of decapod evolution.</title>
        <authorList>
            <person name="Jeong J.-H."/>
            <person name="Song I."/>
            <person name="Kim S."/>
            <person name="Choi T."/>
            <person name="Kim D."/>
            <person name="Ryu S."/>
            <person name="Kim W."/>
        </authorList>
    </citation>
    <scope>NUCLEOTIDE SEQUENCE [LARGE SCALE GENOMIC DNA]</scope>
    <source>
        <tissue evidence="2">Muscle</tissue>
    </source>
</reference>
<name>A0A5B7DGM1_PORTR</name>
<dbReference type="AlphaFoldDB" id="A0A5B7DGM1"/>
<comment type="caution">
    <text evidence="2">The sequence shown here is derived from an EMBL/GenBank/DDBJ whole genome shotgun (WGS) entry which is preliminary data.</text>
</comment>
<dbReference type="Proteomes" id="UP000324222">
    <property type="component" value="Unassembled WGS sequence"/>
</dbReference>
<organism evidence="2 3">
    <name type="scientific">Portunus trituberculatus</name>
    <name type="common">Swimming crab</name>
    <name type="synonym">Neptunus trituberculatus</name>
    <dbReference type="NCBI Taxonomy" id="210409"/>
    <lineage>
        <taxon>Eukaryota</taxon>
        <taxon>Metazoa</taxon>
        <taxon>Ecdysozoa</taxon>
        <taxon>Arthropoda</taxon>
        <taxon>Crustacea</taxon>
        <taxon>Multicrustacea</taxon>
        <taxon>Malacostraca</taxon>
        <taxon>Eumalacostraca</taxon>
        <taxon>Eucarida</taxon>
        <taxon>Decapoda</taxon>
        <taxon>Pleocyemata</taxon>
        <taxon>Brachyura</taxon>
        <taxon>Eubrachyura</taxon>
        <taxon>Portunoidea</taxon>
        <taxon>Portunidae</taxon>
        <taxon>Portuninae</taxon>
        <taxon>Portunus</taxon>
    </lineage>
</organism>
<sequence length="157" mass="17062">MASLQPSILPVRPGNTPAMHSATLPAPPTTSCPSTLRSNIQLSRLIRETVHYTSLALYYNTSTTLVPTTLWNVQCKAAITLHPHHPNNAYLCVLSWSVSGSHCTRDTMRLTVLRVLFRMDVAVGRSAVRKSTPSTCSNLSPTLRAEEAAPPPTTLVT</sequence>
<feature type="region of interest" description="Disordered" evidence="1">
    <location>
        <begin position="131"/>
        <end position="157"/>
    </location>
</feature>
<protein>
    <submittedName>
        <fullName evidence="2">Uncharacterized protein</fullName>
    </submittedName>
</protein>
<evidence type="ECO:0000313" key="2">
    <source>
        <dbReference type="EMBL" id="MPC20235.1"/>
    </source>
</evidence>
<proteinExistence type="predicted"/>
<feature type="region of interest" description="Disordered" evidence="1">
    <location>
        <begin position="1"/>
        <end position="32"/>
    </location>
</feature>
<evidence type="ECO:0000313" key="3">
    <source>
        <dbReference type="Proteomes" id="UP000324222"/>
    </source>
</evidence>